<keyword evidence="3" id="KW-1185">Reference proteome</keyword>
<dbReference type="EMBL" id="CALTRL010005804">
    <property type="protein sequence ID" value="CAH7686621.1"/>
    <property type="molecule type" value="Genomic_DNA"/>
</dbReference>
<proteinExistence type="predicted"/>
<reference evidence="2" key="1">
    <citation type="submission" date="2022-06" db="EMBL/GenBank/DDBJ databases">
        <authorList>
            <consortium name="SYNGENTA / RWTH Aachen University"/>
        </authorList>
    </citation>
    <scope>NUCLEOTIDE SEQUENCE</scope>
</reference>
<evidence type="ECO:0000313" key="3">
    <source>
        <dbReference type="Proteomes" id="UP001153365"/>
    </source>
</evidence>
<keyword evidence="1" id="KW-0472">Membrane</keyword>
<feature type="transmembrane region" description="Helical" evidence="1">
    <location>
        <begin position="185"/>
        <end position="206"/>
    </location>
</feature>
<feature type="transmembrane region" description="Helical" evidence="1">
    <location>
        <begin position="44"/>
        <end position="68"/>
    </location>
</feature>
<evidence type="ECO:0000256" key="1">
    <source>
        <dbReference type="SAM" id="Phobius"/>
    </source>
</evidence>
<feature type="transmembrane region" description="Helical" evidence="1">
    <location>
        <begin position="121"/>
        <end position="150"/>
    </location>
</feature>
<feature type="transmembrane region" description="Helical" evidence="1">
    <location>
        <begin position="271"/>
        <end position="296"/>
    </location>
</feature>
<keyword evidence="1" id="KW-1133">Transmembrane helix</keyword>
<name>A0AAV0BJ91_PHAPC</name>
<feature type="transmembrane region" description="Helical" evidence="1">
    <location>
        <begin position="383"/>
        <end position="404"/>
    </location>
</feature>
<sequence>MPSFEFDPVARLVDRLPAPDGQNPFIFTSTKVSEWLVLAWTDRYLFGVQVCSFIFFIVFIMAIVGITLRISEGSFTLGSTEDGIFIPNATTYFAVLMSLFSVVEIIYLQSQISAFERMVPFSPYLVLLSTCVWLLTFSAIFSWLWTIAALRLKEDKQERLSMLEEDPTGKSLPLKLRVLPTLIKILPVFVIVLPAVVFPMIITVAVRMSMQWNHNIQIHLKTVADLNAAAKDYDPDNFDVERDLMPIIVRYMPQVVPGLKEVMSSVRLASIFWVTLDGLFLIALTPIFWSYLYSLFKISLSSKRNHPSKGVVEDSEKLDFETSNTNTKSSQRISIVIHKFRSYWLVILASASVYLGGVLIIAPQLLTALYPVLAVTSVTGAPVVFFSASVYALTTPIAMVIFLLQSIKRFNNSRARNATVFTMEETERQIEFDLKQFENFDRKEKPSDPIVNLNRPKTIVTMDDIDSCKVDMSSLGRDDDQFKLSSPICAIFELESSLTPVDSSKNH</sequence>
<accession>A0AAV0BJ91</accession>
<evidence type="ECO:0000313" key="2">
    <source>
        <dbReference type="EMBL" id="CAH7686621.1"/>
    </source>
</evidence>
<organism evidence="2 3">
    <name type="scientific">Phakopsora pachyrhizi</name>
    <name type="common">Asian soybean rust disease fungus</name>
    <dbReference type="NCBI Taxonomy" id="170000"/>
    <lineage>
        <taxon>Eukaryota</taxon>
        <taxon>Fungi</taxon>
        <taxon>Dikarya</taxon>
        <taxon>Basidiomycota</taxon>
        <taxon>Pucciniomycotina</taxon>
        <taxon>Pucciniomycetes</taxon>
        <taxon>Pucciniales</taxon>
        <taxon>Phakopsoraceae</taxon>
        <taxon>Phakopsora</taxon>
    </lineage>
</organism>
<keyword evidence="1" id="KW-0812">Transmembrane</keyword>
<protein>
    <submittedName>
        <fullName evidence="2">Expressed protein</fullName>
    </submittedName>
</protein>
<dbReference type="Proteomes" id="UP001153365">
    <property type="component" value="Unassembled WGS sequence"/>
</dbReference>
<gene>
    <name evidence="2" type="ORF">PPACK8108_LOCUS21298</name>
</gene>
<comment type="caution">
    <text evidence="2">The sequence shown here is derived from an EMBL/GenBank/DDBJ whole genome shotgun (WGS) entry which is preliminary data.</text>
</comment>
<feature type="transmembrane region" description="Helical" evidence="1">
    <location>
        <begin position="342"/>
        <end position="363"/>
    </location>
</feature>
<feature type="transmembrane region" description="Helical" evidence="1">
    <location>
        <begin position="89"/>
        <end position="109"/>
    </location>
</feature>
<dbReference type="AlphaFoldDB" id="A0AAV0BJ91"/>